<keyword evidence="2" id="KW-0233">DNA recombination</keyword>
<dbReference type="Gene3D" id="3.90.1750.20">
    <property type="entry name" value="Putative Large Serine Recombinase, Chain B, Domain 2"/>
    <property type="match status" value="1"/>
</dbReference>
<sequence>MGGPEAIRAWIERGSSTRRGGPASGTGSPLIRVAWLGRTSTRDLQDPTLSLPRQLRNSRAALPENTAIVAHFYDVESGRLALDARGHGTAHEKFQIPIPRDGSIQDLLEEAQRPDRRFDAVICEAIDRIARTTYFSTRIEYQLEQAGVPLLAADEPIRLDVSPRKAKAATQVLTRRMKQGVAEWYVTEMLEKSWSGFEMHTEQGYNIGKPCYGYQARPVPHPVPAKRAKGVKKTLLEVHPVEGPVVRKMFHWRIVERLSYQAIADRLNADLTLNPPPSPILADTAVGHWTYSSARDVLTNPKHTGHMVWNRRARKGAGRNRPNPVEEWVWSIEPTHEALVDLETFVQAQQVAEHRERSRSAAGTSRHPQAQRTYRLRSFIFCAQCERRFYGKPSKGINYYVCAPKKPYRAADHPASVWVPEAGMLEGLGDFLSDRVFGVYRRELLTETMDQMDAGAEREREARAASLRRAIAEAETKSKRLLHSLELVDNPDRNFIRDLNERRAELHGQQMDLERQLSRLETEIQETPNPDLLTGLPVTAVDLTALPDALSRRLFETLRLEIHYDHKTELATCRVTLTSGSIGDIADMAEVLPGRPGGTTLRTSEEEGMAAERKTPPPTFCGAPPAGATKHSWSFPRR</sequence>
<dbReference type="InterPro" id="IPR036162">
    <property type="entry name" value="Resolvase-like_N_sf"/>
</dbReference>
<dbReference type="GO" id="GO:0003677">
    <property type="term" value="F:DNA binding"/>
    <property type="evidence" value="ECO:0007669"/>
    <property type="project" value="UniProtKB-KW"/>
</dbReference>
<gene>
    <name evidence="6" type="ORF">GCM10010094_77790</name>
</gene>
<reference evidence="6" key="2">
    <citation type="submission" date="2020-09" db="EMBL/GenBank/DDBJ databases">
        <authorList>
            <person name="Sun Q."/>
            <person name="Ohkuma M."/>
        </authorList>
    </citation>
    <scope>NUCLEOTIDE SEQUENCE</scope>
    <source>
        <strain evidence="6">JCM 3035</strain>
    </source>
</reference>
<evidence type="ECO:0000259" key="5">
    <source>
        <dbReference type="PROSITE" id="PS51737"/>
    </source>
</evidence>
<dbReference type="RefSeq" id="WP_189326462.1">
    <property type="nucleotide sequence ID" value="NZ_BMPQ01000032.1"/>
</dbReference>
<name>A0A917RFA0_9ACTN</name>
<evidence type="ECO:0000313" key="6">
    <source>
        <dbReference type="EMBL" id="GGL05453.1"/>
    </source>
</evidence>
<evidence type="ECO:0000256" key="4">
    <source>
        <dbReference type="SAM" id="MobiDB-lite"/>
    </source>
</evidence>
<dbReference type="SMART" id="SM00857">
    <property type="entry name" value="Resolvase"/>
    <property type="match status" value="1"/>
</dbReference>
<evidence type="ECO:0000256" key="1">
    <source>
        <dbReference type="ARBA" id="ARBA00023125"/>
    </source>
</evidence>
<feature type="region of interest" description="Disordered" evidence="4">
    <location>
        <begin position="594"/>
        <end position="638"/>
    </location>
</feature>
<feature type="domain" description="Recombinase" evidence="5">
    <location>
        <begin position="211"/>
        <end position="358"/>
    </location>
</feature>
<dbReference type="InterPro" id="IPR038109">
    <property type="entry name" value="DNA_bind_recomb_sf"/>
</dbReference>
<dbReference type="PANTHER" id="PTHR30461">
    <property type="entry name" value="DNA-INVERTASE FROM LAMBDOID PROPHAGE"/>
    <property type="match status" value="1"/>
</dbReference>
<keyword evidence="1" id="KW-0238">DNA-binding</keyword>
<protein>
    <recommendedName>
        <fullName evidence="5">Recombinase domain-containing protein</fullName>
    </recommendedName>
</protein>
<keyword evidence="7" id="KW-1185">Reference proteome</keyword>
<feature type="coiled-coil region" evidence="3">
    <location>
        <begin position="457"/>
        <end position="523"/>
    </location>
</feature>
<keyword evidence="3" id="KW-0175">Coiled coil</keyword>
<evidence type="ECO:0000313" key="7">
    <source>
        <dbReference type="Proteomes" id="UP000637788"/>
    </source>
</evidence>
<dbReference type="SUPFAM" id="SSF53041">
    <property type="entry name" value="Resolvase-like"/>
    <property type="match status" value="1"/>
</dbReference>
<evidence type="ECO:0000256" key="3">
    <source>
        <dbReference type="SAM" id="Coils"/>
    </source>
</evidence>
<dbReference type="InterPro" id="IPR006119">
    <property type="entry name" value="Resolv_N"/>
</dbReference>
<dbReference type="AlphaFoldDB" id="A0A917RFA0"/>
<reference evidence="6" key="1">
    <citation type="journal article" date="2014" name="Int. J. Syst. Evol. Microbiol.">
        <title>Complete genome sequence of Corynebacterium casei LMG S-19264T (=DSM 44701T), isolated from a smear-ripened cheese.</title>
        <authorList>
            <consortium name="US DOE Joint Genome Institute (JGI-PGF)"/>
            <person name="Walter F."/>
            <person name="Albersmeier A."/>
            <person name="Kalinowski J."/>
            <person name="Ruckert C."/>
        </authorList>
    </citation>
    <scope>NUCLEOTIDE SEQUENCE</scope>
    <source>
        <strain evidence="6">JCM 3035</strain>
    </source>
</reference>
<dbReference type="GO" id="GO:0000150">
    <property type="term" value="F:DNA strand exchange activity"/>
    <property type="evidence" value="ECO:0007669"/>
    <property type="project" value="InterPro"/>
</dbReference>
<dbReference type="Pfam" id="PF07508">
    <property type="entry name" value="Recombinase"/>
    <property type="match status" value="1"/>
</dbReference>
<comment type="caution">
    <text evidence="6">The sequence shown here is derived from an EMBL/GenBank/DDBJ whole genome shotgun (WGS) entry which is preliminary data.</text>
</comment>
<evidence type="ECO:0000256" key="2">
    <source>
        <dbReference type="ARBA" id="ARBA00023172"/>
    </source>
</evidence>
<dbReference type="InterPro" id="IPR050639">
    <property type="entry name" value="SSR_resolvase"/>
</dbReference>
<dbReference type="Gene3D" id="3.40.50.1390">
    <property type="entry name" value="Resolvase, N-terminal catalytic domain"/>
    <property type="match status" value="1"/>
</dbReference>
<dbReference type="InterPro" id="IPR011109">
    <property type="entry name" value="DNA_bind_recombinase_dom"/>
</dbReference>
<dbReference type="PROSITE" id="PS51737">
    <property type="entry name" value="RECOMBINASE_DNA_BIND"/>
    <property type="match status" value="1"/>
</dbReference>
<dbReference type="Proteomes" id="UP000637788">
    <property type="component" value="Unassembled WGS sequence"/>
</dbReference>
<proteinExistence type="predicted"/>
<dbReference type="EMBL" id="BMPQ01000032">
    <property type="protein sequence ID" value="GGL05453.1"/>
    <property type="molecule type" value="Genomic_DNA"/>
</dbReference>
<accession>A0A917RFA0</accession>
<organism evidence="6 7">
    <name type="scientific">Streptomyces flaveus</name>
    <dbReference type="NCBI Taxonomy" id="66370"/>
    <lineage>
        <taxon>Bacteria</taxon>
        <taxon>Bacillati</taxon>
        <taxon>Actinomycetota</taxon>
        <taxon>Actinomycetes</taxon>
        <taxon>Kitasatosporales</taxon>
        <taxon>Streptomycetaceae</taxon>
        <taxon>Streptomyces</taxon>
        <taxon>Streptomyces aurantiacus group</taxon>
    </lineage>
</organism>
<dbReference type="PANTHER" id="PTHR30461:SF2">
    <property type="entry name" value="SERINE RECOMBINASE PINE-RELATED"/>
    <property type="match status" value="1"/>
</dbReference>